<dbReference type="RefSeq" id="WP_131607468.1">
    <property type="nucleotide sequence ID" value="NZ_SJSM01000002.1"/>
</dbReference>
<evidence type="ECO:0000259" key="1">
    <source>
        <dbReference type="Pfam" id="PF12508"/>
    </source>
</evidence>
<name>A0A4R0NDU9_9SPHI</name>
<dbReference type="OrthoDB" id="1453786at2"/>
<evidence type="ECO:0000313" key="2">
    <source>
        <dbReference type="EMBL" id="TCC98485.1"/>
    </source>
</evidence>
<sequence>MNKQRVDKRRILLILPVLVLLFSALAFYAMGWGNPEKTDAETQPKGINANLPDAQFKTQEPKDKMGIYKLTESGADTSNGMEAVAGRFGFAPVEDPQTRQINEKLAAINREINSPVAPAKSYEELTRRTAFSADAPMGKDVARLESLMKNMQSPAEEDPEMAQLHSLMDKIMAVQNPELARQNLKPVAADVDSLFKAIPAVISGNQKAVQGSVVELRLLDTVRLNGQLIPKGHLVFGLAEFSNQRLNLQIRNIRLGTSVIPVNLTVFDKRDAMPGINAPEALLTDAVNRGSVDAVSSIGLMGFDQSLSTQIAGAGLDAAKSLFNKKVKRVKQKLKADYPLLLRDNTKKLK</sequence>
<proteinExistence type="predicted"/>
<feature type="domain" description="Conjugative transposon TraM C-terminal" evidence="1">
    <location>
        <begin position="198"/>
        <end position="343"/>
    </location>
</feature>
<dbReference type="AlphaFoldDB" id="A0A4R0NDU9"/>
<dbReference type="Proteomes" id="UP000291117">
    <property type="component" value="Unassembled WGS sequence"/>
</dbReference>
<dbReference type="Pfam" id="PF12508">
    <property type="entry name" value="Transposon_TraM"/>
    <property type="match status" value="1"/>
</dbReference>
<keyword evidence="3" id="KW-1185">Reference proteome</keyword>
<evidence type="ECO:0000313" key="3">
    <source>
        <dbReference type="Proteomes" id="UP000291117"/>
    </source>
</evidence>
<gene>
    <name evidence="2" type="primary">traM</name>
    <name evidence="2" type="ORF">EZ444_04165</name>
</gene>
<comment type="caution">
    <text evidence="2">The sequence shown here is derived from an EMBL/GenBank/DDBJ whole genome shotgun (WGS) entry which is preliminary data.</text>
</comment>
<protein>
    <submittedName>
        <fullName evidence="2">Conjugative transposon protein TraM</fullName>
    </submittedName>
</protein>
<dbReference type="InterPro" id="IPR055407">
    <property type="entry name" value="TraM_C"/>
</dbReference>
<dbReference type="EMBL" id="SJSM01000002">
    <property type="protein sequence ID" value="TCC98485.1"/>
    <property type="molecule type" value="Genomic_DNA"/>
</dbReference>
<reference evidence="2 3" key="1">
    <citation type="submission" date="2019-02" db="EMBL/GenBank/DDBJ databases">
        <title>Pedobacter sp. RP-3-8 sp. nov., isolated from Arctic soil.</title>
        <authorList>
            <person name="Dahal R.H."/>
        </authorList>
    </citation>
    <scope>NUCLEOTIDE SEQUENCE [LARGE SCALE GENOMIC DNA]</scope>
    <source>
        <strain evidence="2 3">RP-3-8</strain>
    </source>
</reference>
<organism evidence="2 3">
    <name type="scientific">Pedobacter hiemivivus</name>
    <dbReference type="NCBI Taxonomy" id="2530454"/>
    <lineage>
        <taxon>Bacteria</taxon>
        <taxon>Pseudomonadati</taxon>
        <taxon>Bacteroidota</taxon>
        <taxon>Sphingobacteriia</taxon>
        <taxon>Sphingobacteriales</taxon>
        <taxon>Sphingobacteriaceae</taxon>
        <taxon>Pedobacter</taxon>
    </lineage>
</organism>
<accession>A0A4R0NDU9</accession>